<dbReference type="InterPro" id="IPR050256">
    <property type="entry name" value="Glycosyltransferase_2"/>
</dbReference>
<dbReference type="InterPro" id="IPR029044">
    <property type="entry name" value="Nucleotide-diphossugar_trans"/>
</dbReference>
<feature type="transmembrane region" description="Helical" evidence="1">
    <location>
        <begin position="229"/>
        <end position="251"/>
    </location>
</feature>
<dbReference type="GO" id="GO:0016740">
    <property type="term" value="F:transferase activity"/>
    <property type="evidence" value="ECO:0007669"/>
    <property type="project" value="UniProtKB-KW"/>
</dbReference>
<dbReference type="PANTHER" id="PTHR48090">
    <property type="entry name" value="UNDECAPRENYL-PHOSPHATE 4-DEOXY-4-FORMAMIDO-L-ARABINOSE TRANSFERASE-RELATED"/>
    <property type="match status" value="1"/>
</dbReference>
<dbReference type="AlphaFoldDB" id="A0A0R3M3N1"/>
<keyword evidence="4" id="KW-1185">Reference proteome</keyword>
<dbReference type="EMBL" id="LLXZ01000012">
    <property type="protein sequence ID" value="KRR14650.1"/>
    <property type="molecule type" value="Genomic_DNA"/>
</dbReference>
<sequence>MISIVIPALNEERGIGATVTDIAGVLTAAGLMPFEIIVVDDGSTDGTGKAATKAGARIIRHPHNVGYGRSLKKGIEEATYDMIAICDADGTYPAAAIPELVRLYNEGFDMAVGQRHGPHYRQSILKMPLRAVLRFLVEWTAGRRIPDINSGLRVFSRTAAMKYFPHLCDTFSFTTSMTLAYMMTRRFVTYYKIDYFERTGRSKVRLFRDSLKTLQYVVEAIVYYNPLKIFLLLSLICGVIAAIVMLISLYFSIVTGIMLAVGTTMAAIVMFGIGMLAVLLKQIMDKA</sequence>
<keyword evidence="1" id="KW-0812">Transmembrane</keyword>
<evidence type="ECO:0000259" key="2">
    <source>
        <dbReference type="Pfam" id="PF00535"/>
    </source>
</evidence>
<feature type="domain" description="Glycosyltransferase 2-like" evidence="2">
    <location>
        <begin position="3"/>
        <end position="159"/>
    </location>
</feature>
<keyword evidence="3" id="KW-0808">Transferase</keyword>
<dbReference type="Proteomes" id="UP000050863">
    <property type="component" value="Unassembled WGS sequence"/>
</dbReference>
<dbReference type="Gene3D" id="3.90.550.10">
    <property type="entry name" value="Spore Coat Polysaccharide Biosynthesis Protein SpsA, Chain A"/>
    <property type="match status" value="1"/>
</dbReference>
<protein>
    <submittedName>
        <fullName evidence="3">Family 2 glycosyl transferase</fullName>
    </submittedName>
</protein>
<keyword evidence="1" id="KW-1133">Transmembrane helix</keyword>
<feature type="transmembrane region" description="Helical" evidence="1">
    <location>
        <begin position="257"/>
        <end position="280"/>
    </location>
</feature>
<name>A0A0R3M3N1_9BRAD</name>
<dbReference type="OrthoDB" id="5291101at2"/>
<dbReference type="SUPFAM" id="SSF53448">
    <property type="entry name" value="Nucleotide-diphospho-sugar transferases"/>
    <property type="match status" value="1"/>
</dbReference>
<keyword evidence="1" id="KW-0472">Membrane</keyword>
<reference evidence="3 4" key="1">
    <citation type="submission" date="2014-03" db="EMBL/GenBank/DDBJ databases">
        <title>Bradyrhizobium valentinum sp. nov., isolated from effective nodules of Lupinus mariae-josephae, a lupine endemic of basic-lime soils in Eastern Spain.</title>
        <authorList>
            <person name="Duran D."/>
            <person name="Rey L."/>
            <person name="Navarro A."/>
            <person name="Busquets A."/>
            <person name="Imperial J."/>
            <person name="Ruiz-Argueso T."/>
        </authorList>
    </citation>
    <scope>NUCLEOTIDE SEQUENCE [LARGE SCALE GENOMIC DNA]</scope>
    <source>
        <strain evidence="3 4">PAC68</strain>
    </source>
</reference>
<comment type="caution">
    <text evidence="3">The sequence shown here is derived from an EMBL/GenBank/DDBJ whole genome shotgun (WGS) entry which is preliminary data.</text>
</comment>
<dbReference type="PANTHER" id="PTHR48090:SF6">
    <property type="entry name" value="SLR5056 PROTEIN"/>
    <property type="match status" value="1"/>
</dbReference>
<dbReference type="STRING" id="280332.CQ12_11005"/>
<evidence type="ECO:0000313" key="3">
    <source>
        <dbReference type="EMBL" id="KRR14650.1"/>
    </source>
</evidence>
<dbReference type="RefSeq" id="WP_057833844.1">
    <property type="nucleotide sequence ID" value="NZ_LLXZ01000012.1"/>
</dbReference>
<gene>
    <name evidence="3" type="ORF">CQ12_11005</name>
</gene>
<evidence type="ECO:0000256" key="1">
    <source>
        <dbReference type="SAM" id="Phobius"/>
    </source>
</evidence>
<accession>A0A0R3M3N1</accession>
<dbReference type="InterPro" id="IPR001173">
    <property type="entry name" value="Glyco_trans_2-like"/>
</dbReference>
<proteinExistence type="predicted"/>
<dbReference type="Pfam" id="PF00535">
    <property type="entry name" value="Glycos_transf_2"/>
    <property type="match status" value="1"/>
</dbReference>
<organism evidence="3 4">
    <name type="scientific">Bradyrhizobium jicamae</name>
    <dbReference type="NCBI Taxonomy" id="280332"/>
    <lineage>
        <taxon>Bacteria</taxon>
        <taxon>Pseudomonadati</taxon>
        <taxon>Pseudomonadota</taxon>
        <taxon>Alphaproteobacteria</taxon>
        <taxon>Hyphomicrobiales</taxon>
        <taxon>Nitrobacteraceae</taxon>
        <taxon>Bradyrhizobium</taxon>
    </lineage>
</organism>
<dbReference type="CDD" id="cd04179">
    <property type="entry name" value="DPM_DPG-synthase_like"/>
    <property type="match status" value="1"/>
</dbReference>
<evidence type="ECO:0000313" key="4">
    <source>
        <dbReference type="Proteomes" id="UP000050863"/>
    </source>
</evidence>